<evidence type="ECO:0000313" key="1">
    <source>
        <dbReference type="EMBL" id="GIG05917.1"/>
    </source>
</evidence>
<dbReference type="RefSeq" id="WP_203692308.1">
    <property type="nucleotide sequence ID" value="NZ_BAAALC010000024.1"/>
</dbReference>
<dbReference type="EMBL" id="BONI01000018">
    <property type="protein sequence ID" value="GIG05917.1"/>
    <property type="molecule type" value="Genomic_DNA"/>
</dbReference>
<dbReference type="Proteomes" id="UP000630887">
    <property type="component" value="Unassembled WGS sequence"/>
</dbReference>
<organism evidence="1 2">
    <name type="scientific">Catellatospora coxensis</name>
    <dbReference type="NCBI Taxonomy" id="310354"/>
    <lineage>
        <taxon>Bacteria</taxon>
        <taxon>Bacillati</taxon>
        <taxon>Actinomycetota</taxon>
        <taxon>Actinomycetes</taxon>
        <taxon>Micromonosporales</taxon>
        <taxon>Micromonosporaceae</taxon>
        <taxon>Catellatospora</taxon>
    </lineage>
</organism>
<reference evidence="1 2" key="1">
    <citation type="submission" date="2021-01" db="EMBL/GenBank/DDBJ databases">
        <title>Whole genome shotgun sequence of Catellatospora coxensis NBRC 107359.</title>
        <authorList>
            <person name="Komaki H."/>
            <person name="Tamura T."/>
        </authorList>
    </citation>
    <scope>NUCLEOTIDE SEQUENCE [LARGE SCALE GENOMIC DNA]</scope>
    <source>
        <strain evidence="1 2">NBRC 107359</strain>
    </source>
</reference>
<proteinExistence type="predicted"/>
<dbReference type="AlphaFoldDB" id="A0A8J3KTD8"/>
<keyword evidence="2" id="KW-1185">Reference proteome</keyword>
<dbReference type="InterPro" id="IPR045929">
    <property type="entry name" value="DUF6348"/>
</dbReference>
<gene>
    <name evidence="1" type="ORF">Cco03nite_26170</name>
</gene>
<protein>
    <submittedName>
        <fullName evidence="1">Uncharacterized protein</fullName>
    </submittedName>
</protein>
<dbReference type="Pfam" id="PF19875">
    <property type="entry name" value="DUF6348"/>
    <property type="match status" value="1"/>
</dbReference>
<accession>A0A8J3KTD8</accession>
<name>A0A8J3KTD8_9ACTN</name>
<sequence length="232" mass="25145">MSADRTREVLTIVAERLSEFGPAWSADRIEGPLLRGPGTVGVLLRDNHTSHDNHLDLDLMLNVDRPAETTLSDCTTGMGPDLPAQWRQAVDSWAQLTVATAIEMMQPAGKWADHIHGDAATGVPGWHVIHPGFLGFGRGDVSQLAQWAFEAPLAPLLAEVLDAAVDRVFLNGVKIIFGGTEGQEIAEVRINGQAHERASAALRALPWPRPQTPVFAKTYLLLVHRETTACGD</sequence>
<evidence type="ECO:0000313" key="2">
    <source>
        <dbReference type="Proteomes" id="UP000630887"/>
    </source>
</evidence>
<comment type="caution">
    <text evidence="1">The sequence shown here is derived from an EMBL/GenBank/DDBJ whole genome shotgun (WGS) entry which is preliminary data.</text>
</comment>